<evidence type="ECO:0000256" key="1">
    <source>
        <dbReference type="ARBA" id="ARBA00023118"/>
    </source>
</evidence>
<dbReference type="AlphaFoldDB" id="A1RZR0"/>
<accession>A1RZR0</accession>
<proteinExistence type="predicted"/>
<sequence length="324" mass="35037">MLYEARLVLRSPAIVVERRTERGYVKPLGYIPGSTLRGAILDALRAEGVLSLDDLRREAESPSVLSSPAYPLVGGKRALPASPFAAYCRECGVVYDFAPVYARQGKLESIKCPVGRDHTLKPAYPGIVVYKRVAEGGVVVAEKAPIRTFRSTSVGVSKRRGAFERGMLFDYEAVAEGTEFWAYVWAPFDLPGRLEVTVGRGASRGFGWAELTLKAAGSAPFSASGLFVALSPLVPLKKASWGDCTLEVERVLGRTYRVLAGWDSFKRSPLPVVELVRQGALVEGRVSCNRDPRAGIPVRLGGYWLTGVNAVVPFGEYLRGGGVG</sequence>
<dbReference type="OrthoDB" id="44241at2157"/>
<keyword evidence="4" id="KW-1185">Reference proteome</keyword>
<dbReference type="RefSeq" id="WP_011752955.1">
    <property type="nucleotide sequence ID" value="NC_008698.1"/>
</dbReference>
<dbReference type="GeneID" id="4600600"/>
<dbReference type="InterPro" id="IPR005537">
    <property type="entry name" value="RAMP_III_fam"/>
</dbReference>
<dbReference type="EnsemblBacteria" id="ABL78690">
    <property type="protein sequence ID" value="ABL78690"/>
    <property type="gene ID" value="Tpen_1292"/>
</dbReference>
<dbReference type="Proteomes" id="UP000000641">
    <property type="component" value="Chromosome"/>
</dbReference>
<organism evidence="3 4">
    <name type="scientific">Thermofilum pendens (strain DSM 2475 / Hrk 5)</name>
    <dbReference type="NCBI Taxonomy" id="368408"/>
    <lineage>
        <taxon>Archaea</taxon>
        <taxon>Thermoproteota</taxon>
        <taxon>Thermoprotei</taxon>
        <taxon>Thermofilales</taxon>
        <taxon>Thermofilaceae</taxon>
        <taxon>Thermofilum</taxon>
    </lineage>
</organism>
<dbReference type="KEGG" id="tpe:Tpen_1292"/>
<feature type="domain" description="CRISPR type III-associated protein" evidence="2">
    <location>
        <begin position="20"/>
        <end position="209"/>
    </location>
</feature>
<evidence type="ECO:0000313" key="4">
    <source>
        <dbReference type="Proteomes" id="UP000000641"/>
    </source>
</evidence>
<dbReference type="GO" id="GO:0051607">
    <property type="term" value="P:defense response to virus"/>
    <property type="evidence" value="ECO:0007669"/>
    <property type="project" value="UniProtKB-KW"/>
</dbReference>
<evidence type="ECO:0000259" key="2">
    <source>
        <dbReference type="Pfam" id="PF03787"/>
    </source>
</evidence>
<protein>
    <recommendedName>
        <fullName evidence="2">CRISPR type III-associated protein domain-containing protein</fullName>
    </recommendedName>
</protein>
<gene>
    <name evidence="3" type="ordered locus">Tpen_1292</name>
</gene>
<dbReference type="eggNOG" id="arCOG06024">
    <property type="taxonomic scope" value="Archaea"/>
</dbReference>
<evidence type="ECO:0000313" key="3">
    <source>
        <dbReference type="EMBL" id="ABL78690.1"/>
    </source>
</evidence>
<reference evidence="4" key="1">
    <citation type="journal article" date="2008" name="J. Bacteriol.">
        <title>Genome sequence of Thermofilum pendens reveals an exceptional loss of biosynthetic pathways without genome reduction.</title>
        <authorList>
            <person name="Anderson I."/>
            <person name="Rodriguez J."/>
            <person name="Susanti D."/>
            <person name="Porat I."/>
            <person name="Reich C."/>
            <person name="Ulrich L.E."/>
            <person name="Elkins J.G."/>
            <person name="Mavromatis K."/>
            <person name="Lykidis A."/>
            <person name="Kim E."/>
            <person name="Thompson L.S."/>
            <person name="Nolan M."/>
            <person name="Land M."/>
            <person name="Copeland A."/>
            <person name="Lapidus A."/>
            <person name="Lucas S."/>
            <person name="Detter C."/>
            <person name="Zhulin I.B."/>
            <person name="Olsen G.J."/>
            <person name="Whitman W."/>
            <person name="Mukhopadhyay B."/>
            <person name="Bristow J."/>
            <person name="Kyrpides N."/>
        </authorList>
    </citation>
    <scope>NUCLEOTIDE SEQUENCE [LARGE SCALE GENOMIC DNA]</scope>
    <source>
        <strain evidence="4">DSM 2475 / Hrk 5</strain>
    </source>
</reference>
<dbReference type="HOGENOM" id="CLU_856912_0_0_2"/>
<dbReference type="STRING" id="368408.Tpen_1292"/>
<dbReference type="EMBL" id="CP000505">
    <property type="protein sequence ID" value="ABL78690.1"/>
    <property type="molecule type" value="Genomic_DNA"/>
</dbReference>
<dbReference type="Pfam" id="PF03787">
    <property type="entry name" value="RAMPs"/>
    <property type="match status" value="1"/>
</dbReference>
<name>A1RZR0_THEPD</name>
<keyword evidence="1" id="KW-0051">Antiviral defense</keyword>